<dbReference type="EC" id="2.3.2.27" evidence="3"/>
<proteinExistence type="predicted"/>
<dbReference type="AlphaFoldDB" id="A0A196SH95"/>
<gene>
    <name evidence="16" type="ORF">AV274_1871</name>
</gene>
<feature type="coiled-coil region" evidence="13">
    <location>
        <begin position="214"/>
        <end position="244"/>
    </location>
</feature>
<dbReference type="GO" id="GO:0061630">
    <property type="term" value="F:ubiquitin protein ligase activity"/>
    <property type="evidence" value="ECO:0007669"/>
    <property type="project" value="UniProtKB-EC"/>
</dbReference>
<keyword evidence="10" id="KW-1133">Transmembrane helix</keyword>
<dbReference type="EMBL" id="LXWW01000084">
    <property type="protein sequence ID" value="OAO16398.1"/>
    <property type="molecule type" value="Genomic_DNA"/>
</dbReference>
<evidence type="ECO:0000256" key="4">
    <source>
        <dbReference type="ARBA" id="ARBA00022679"/>
    </source>
</evidence>
<keyword evidence="7 12" id="KW-0863">Zinc-finger</keyword>
<dbReference type="GO" id="GO:0016567">
    <property type="term" value="P:protein ubiquitination"/>
    <property type="evidence" value="ECO:0007669"/>
    <property type="project" value="TreeGrafter"/>
</dbReference>
<comment type="subcellular location">
    <subcellularLocation>
        <location evidence="2">Membrane</location>
        <topology evidence="2">Multi-pass membrane protein</topology>
    </subcellularLocation>
</comment>
<dbReference type="STRING" id="478820.A0A196SH95"/>
<comment type="catalytic activity">
    <reaction evidence="1">
        <text>S-ubiquitinyl-[E2 ubiquitin-conjugating enzyme]-L-cysteine + [acceptor protein]-L-lysine = [E2 ubiquitin-conjugating enzyme]-L-cysteine + N(6)-ubiquitinyl-[acceptor protein]-L-lysine.</text>
        <dbReference type="EC" id="2.3.2.27"/>
    </reaction>
</comment>
<evidence type="ECO:0000256" key="12">
    <source>
        <dbReference type="PROSITE-ProRule" id="PRU00175"/>
    </source>
</evidence>
<dbReference type="InterPro" id="IPR013083">
    <property type="entry name" value="Znf_RING/FYVE/PHD"/>
</dbReference>
<dbReference type="Gene3D" id="3.30.40.10">
    <property type="entry name" value="Zinc/RING finger domain, C3HC4 (zinc finger)"/>
    <property type="match status" value="1"/>
</dbReference>
<feature type="domain" description="RING-type" evidence="15">
    <location>
        <begin position="571"/>
        <end position="612"/>
    </location>
</feature>
<feature type="coiled-coil region" evidence="13">
    <location>
        <begin position="103"/>
        <end position="147"/>
    </location>
</feature>
<keyword evidence="11" id="KW-0472">Membrane</keyword>
<protein>
    <recommendedName>
        <fullName evidence="3">RING-type E3 ubiquitin transferase</fullName>
        <ecNumber evidence="3">2.3.2.27</ecNumber>
    </recommendedName>
</protein>
<evidence type="ECO:0000256" key="1">
    <source>
        <dbReference type="ARBA" id="ARBA00000900"/>
    </source>
</evidence>
<evidence type="ECO:0000256" key="3">
    <source>
        <dbReference type="ARBA" id="ARBA00012483"/>
    </source>
</evidence>
<evidence type="ECO:0000256" key="5">
    <source>
        <dbReference type="ARBA" id="ARBA00022692"/>
    </source>
</evidence>
<dbReference type="PANTHER" id="PTHR45977:SF4">
    <property type="entry name" value="RING-TYPE DOMAIN-CONTAINING PROTEIN"/>
    <property type="match status" value="1"/>
</dbReference>
<dbReference type="GO" id="GO:0008270">
    <property type="term" value="F:zinc ion binding"/>
    <property type="evidence" value="ECO:0007669"/>
    <property type="project" value="UniProtKB-KW"/>
</dbReference>
<evidence type="ECO:0000256" key="13">
    <source>
        <dbReference type="SAM" id="Coils"/>
    </source>
</evidence>
<evidence type="ECO:0000256" key="14">
    <source>
        <dbReference type="SAM" id="MobiDB-lite"/>
    </source>
</evidence>
<keyword evidence="13" id="KW-0175">Coiled coil</keyword>
<evidence type="ECO:0000259" key="15">
    <source>
        <dbReference type="PROSITE" id="PS50089"/>
    </source>
</evidence>
<reference evidence="16 17" key="1">
    <citation type="submission" date="2016-05" db="EMBL/GenBank/DDBJ databases">
        <title>Nuclear genome of Blastocystis sp. subtype 1 NandII.</title>
        <authorList>
            <person name="Gentekaki E."/>
            <person name="Curtis B."/>
            <person name="Stairs C."/>
            <person name="Eme L."/>
            <person name="Herman E."/>
            <person name="Klimes V."/>
            <person name="Arias M.C."/>
            <person name="Elias M."/>
            <person name="Hilliou F."/>
            <person name="Klute M."/>
            <person name="Malik S.-B."/>
            <person name="Pightling A."/>
            <person name="Rachubinski R."/>
            <person name="Salas D."/>
            <person name="Schlacht A."/>
            <person name="Suga H."/>
            <person name="Archibald J."/>
            <person name="Ball S.G."/>
            <person name="Clark G."/>
            <person name="Dacks J."/>
            <person name="Van Der Giezen M."/>
            <person name="Tsaousis A."/>
            <person name="Roger A."/>
        </authorList>
    </citation>
    <scope>NUCLEOTIDE SEQUENCE [LARGE SCALE GENOMIC DNA]</scope>
    <source>
        <strain evidence="17">ATCC 50177 / NandII</strain>
    </source>
</reference>
<dbReference type="PANTHER" id="PTHR45977">
    <property type="entry name" value="TARGET OF ERK KINASE MPK-1"/>
    <property type="match status" value="1"/>
</dbReference>
<keyword evidence="9" id="KW-0862">Zinc</keyword>
<evidence type="ECO:0000313" key="17">
    <source>
        <dbReference type="Proteomes" id="UP000078348"/>
    </source>
</evidence>
<evidence type="ECO:0000256" key="10">
    <source>
        <dbReference type="ARBA" id="ARBA00022989"/>
    </source>
</evidence>
<evidence type="ECO:0000313" key="16">
    <source>
        <dbReference type="EMBL" id="OAO16398.1"/>
    </source>
</evidence>
<feature type="region of interest" description="Disordered" evidence="14">
    <location>
        <begin position="338"/>
        <end position="362"/>
    </location>
</feature>
<dbReference type="SUPFAM" id="SSF57850">
    <property type="entry name" value="RING/U-box"/>
    <property type="match status" value="1"/>
</dbReference>
<dbReference type="SMART" id="SM00184">
    <property type="entry name" value="RING"/>
    <property type="match status" value="1"/>
</dbReference>
<evidence type="ECO:0000256" key="7">
    <source>
        <dbReference type="ARBA" id="ARBA00022771"/>
    </source>
</evidence>
<dbReference type="PROSITE" id="PS50089">
    <property type="entry name" value="ZF_RING_2"/>
    <property type="match status" value="1"/>
</dbReference>
<evidence type="ECO:0000256" key="11">
    <source>
        <dbReference type="ARBA" id="ARBA00023136"/>
    </source>
</evidence>
<keyword evidence="4" id="KW-0808">Transferase</keyword>
<keyword evidence="6" id="KW-0479">Metal-binding</keyword>
<dbReference type="Proteomes" id="UP000078348">
    <property type="component" value="Unassembled WGS sequence"/>
</dbReference>
<evidence type="ECO:0000256" key="2">
    <source>
        <dbReference type="ARBA" id="ARBA00004141"/>
    </source>
</evidence>
<evidence type="ECO:0000256" key="8">
    <source>
        <dbReference type="ARBA" id="ARBA00022786"/>
    </source>
</evidence>
<evidence type="ECO:0000256" key="9">
    <source>
        <dbReference type="ARBA" id="ARBA00022833"/>
    </source>
</evidence>
<keyword evidence="8" id="KW-0833">Ubl conjugation pathway</keyword>
<sequence length="621" mass="69325">MHLPSSFPLSPLLDAFCQCLIQARHPEEEQLNARRLHSLQKSFTQHNTASRHVSTALEQIRSQFDAVAAKYASLLAMKELIRPAERRAVVFPPIPCVVEAPSRSEVEAEEKACEEKAKAVEEAKAKAETLKEEKAEELSQLQSALTTSRHALKAMKAKVILYELSLRVEAEMKTMVAALQREVSATEHASPSLSFSANCAQWLGEVKVLTTTVVKEVRGTRKKLQEAAKRSEEIEKELAIVRSLRMKQNAADLEKEKKVNEVVMGKWAEEEKEMLGKCASVSEMLEVMGEEEVKAMGECVAEVYALLDVVGVGYTLSEEKKRVVAKLIGCWREAKRKETAPVEKKKQQGRMVNKKQEKTPRRWKPVGRNVPVLSLEQIQKEELEKKNLEDSLITEEVPTTPQRASDKRTSAALHDTPSFLLKRRSVAESLLDDNSEFSLSLNVSGLNQSGVAHPLPSGREISFHSCSSIAADGTSSLLRDVATSVNFNDISLSGISESGSAVGPAAQSGAAVNDVNPADMSYESLLRWEQAQGGVLDEKWKRVREGVMEKMTVCLVGEFHLNEHDETHSSCCICTDRYDDSDFIRVFPCGHVFHKDCVDDWLVKKWTCPFCKFNLMEWKPT</sequence>
<comment type="caution">
    <text evidence="16">The sequence shown here is derived from an EMBL/GenBank/DDBJ whole genome shotgun (WGS) entry which is preliminary data.</text>
</comment>
<dbReference type="GO" id="GO:0016020">
    <property type="term" value="C:membrane"/>
    <property type="evidence" value="ECO:0007669"/>
    <property type="project" value="UniProtKB-SubCell"/>
</dbReference>
<keyword evidence="5" id="KW-0812">Transmembrane</keyword>
<accession>A0A196SH95</accession>
<dbReference type="InterPro" id="IPR001841">
    <property type="entry name" value="Znf_RING"/>
</dbReference>
<organism evidence="16 17">
    <name type="scientific">Blastocystis sp. subtype 1 (strain ATCC 50177 / NandII)</name>
    <dbReference type="NCBI Taxonomy" id="478820"/>
    <lineage>
        <taxon>Eukaryota</taxon>
        <taxon>Sar</taxon>
        <taxon>Stramenopiles</taxon>
        <taxon>Bigyra</taxon>
        <taxon>Opalozoa</taxon>
        <taxon>Opalinata</taxon>
        <taxon>Blastocystidae</taxon>
        <taxon>Blastocystis</taxon>
    </lineage>
</organism>
<dbReference type="Pfam" id="PF13639">
    <property type="entry name" value="zf-RING_2"/>
    <property type="match status" value="1"/>
</dbReference>
<dbReference type="GO" id="GO:0006511">
    <property type="term" value="P:ubiquitin-dependent protein catabolic process"/>
    <property type="evidence" value="ECO:0007669"/>
    <property type="project" value="TreeGrafter"/>
</dbReference>
<evidence type="ECO:0000256" key="6">
    <source>
        <dbReference type="ARBA" id="ARBA00022723"/>
    </source>
</evidence>
<dbReference type="CDD" id="cd16454">
    <property type="entry name" value="RING-H2_PA-TM-RING"/>
    <property type="match status" value="1"/>
</dbReference>
<keyword evidence="17" id="KW-1185">Reference proteome</keyword>
<dbReference type="OrthoDB" id="205711at2759"/>
<name>A0A196SH95_BLAHN</name>